<proteinExistence type="predicted"/>
<feature type="transmembrane region" description="Helical" evidence="1">
    <location>
        <begin position="34"/>
        <end position="51"/>
    </location>
</feature>
<name>D8V3P4_ACTLG</name>
<keyword evidence="1" id="KW-1133">Transmembrane helix</keyword>
<dbReference type="SUPFAM" id="SSF56219">
    <property type="entry name" value="DNase I-like"/>
    <property type="match status" value="1"/>
</dbReference>
<dbReference type="AlphaFoldDB" id="D8V3P4"/>
<keyword evidence="1" id="KW-0812">Transmembrane</keyword>
<keyword evidence="1" id="KW-0472">Membrane</keyword>
<evidence type="ECO:0000313" key="3">
    <source>
        <dbReference type="EMBL" id="ADE10230.1"/>
    </source>
</evidence>
<feature type="transmembrane region" description="Helical" evidence="1">
    <location>
        <begin position="58"/>
        <end position="77"/>
    </location>
</feature>
<dbReference type="EMBL" id="GQ372844">
    <property type="protein sequence ID" value="ADE10230.1"/>
    <property type="molecule type" value="Genomic_DNA"/>
</dbReference>
<protein>
    <submittedName>
        <fullName evidence="3">Putative membrane protein</fullName>
    </submittedName>
</protein>
<dbReference type="InterPro" id="IPR036691">
    <property type="entry name" value="Endo/exonu/phosph_ase_sf"/>
</dbReference>
<sequence length="301" mass="32124">MPILWTAVLAGAVILGHRLVPNAVGNAGSLIEAFLPWFGLAVPVLLLLALMRRSLTGLAAVLLPLGAWLIHFGGYVVDRDTGTPDLIVVQHNVSDENPDPAGTARALLAAHPDLVGLEEVLPEAVAAYRGVLDAELPFHTVQGTVALWSRYPLTGAEAIDIRPHDLGEDWNRGLRAVARTPGGDTAVYVAHLPSVRVTAAGLTSARRDESARKLGALLAADPVPRLVVIGDLNTSVDDRGLRPIRQVMIDSPADFAFTWPARTPVARIDQVLARSMTVTRLTALPRTGSDHLPLAAEIRFP</sequence>
<dbReference type="Pfam" id="PF03372">
    <property type="entry name" value="Exo_endo_phos"/>
    <property type="match status" value="1"/>
</dbReference>
<organism evidence="3">
    <name type="scientific">Actinoplanes liguriensis</name>
    <dbReference type="NCBI Taxonomy" id="69484"/>
    <lineage>
        <taxon>Bacteria</taxon>
        <taxon>Bacillati</taxon>
        <taxon>Actinomycetota</taxon>
        <taxon>Actinomycetes</taxon>
        <taxon>Micromonosporales</taxon>
        <taxon>Micromonosporaceae</taxon>
        <taxon>Actinoplanes</taxon>
    </lineage>
</organism>
<feature type="domain" description="Endonuclease/exonuclease/phosphatase" evidence="2">
    <location>
        <begin position="90"/>
        <end position="291"/>
    </location>
</feature>
<reference evidence="3" key="1">
    <citation type="journal article" date="2010" name="J. Antibiot.">
        <title>Organization of the biosynthetic genes encoding deoxyactagardine B (DAB), a new lantibiotic produced by Actinoplanes liguriae NCIMB41362.</title>
        <authorList>
            <person name="Boakes S."/>
            <person name="Appleyard A.N."/>
            <person name="Cortes J."/>
            <person name="Dawson M.J."/>
        </authorList>
    </citation>
    <scope>NUCLEOTIDE SEQUENCE</scope>
    <source>
        <strain evidence="3">NCIMB41362</strain>
    </source>
</reference>
<evidence type="ECO:0000256" key="1">
    <source>
        <dbReference type="SAM" id="Phobius"/>
    </source>
</evidence>
<accession>D8V3P4</accession>
<evidence type="ECO:0000259" key="2">
    <source>
        <dbReference type="Pfam" id="PF03372"/>
    </source>
</evidence>
<dbReference type="GO" id="GO:0003824">
    <property type="term" value="F:catalytic activity"/>
    <property type="evidence" value="ECO:0007669"/>
    <property type="project" value="InterPro"/>
</dbReference>
<dbReference type="Gene3D" id="3.60.10.10">
    <property type="entry name" value="Endonuclease/exonuclease/phosphatase"/>
    <property type="match status" value="1"/>
</dbReference>
<dbReference type="InterPro" id="IPR005135">
    <property type="entry name" value="Endo/exonuclease/phosphatase"/>
</dbReference>